<evidence type="ECO:0000313" key="2">
    <source>
        <dbReference type="EMBL" id="CAG9325369.1"/>
    </source>
</evidence>
<protein>
    <recommendedName>
        <fullName evidence="4">Homing endonuclease LAGLIDADG domain-containing protein</fullName>
    </recommendedName>
</protein>
<sequence>MIEKYFFNIQGFIWIGNNGPTAGYRGSGGTGLLIHKSLANKINNIQSHNHRITAVIIENNLILTVYAPVVTNHQNDKSVDEYINLMTEIQKVILENQRNYKNDLPGKNFMKFIKDSGFFILNEKRYFYLQRKKQSYNHWLLYIKLIKQIKIQRSSTTKYRSHSDTNVPSNHNDSSKSKIYYPLI</sequence>
<evidence type="ECO:0000313" key="3">
    <source>
        <dbReference type="Proteomes" id="UP001162131"/>
    </source>
</evidence>
<dbReference type="Proteomes" id="UP001162131">
    <property type="component" value="Unassembled WGS sequence"/>
</dbReference>
<evidence type="ECO:0008006" key="4">
    <source>
        <dbReference type="Google" id="ProtNLM"/>
    </source>
</evidence>
<proteinExistence type="predicted"/>
<dbReference type="EMBL" id="CAJZBQ010000038">
    <property type="protein sequence ID" value="CAG9325369.1"/>
    <property type="molecule type" value="Genomic_DNA"/>
</dbReference>
<accession>A0AAU9JLI8</accession>
<gene>
    <name evidence="2" type="ORF">BSTOLATCC_MIC38864</name>
</gene>
<keyword evidence="3" id="KW-1185">Reference proteome</keyword>
<name>A0AAU9JLI8_9CILI</name>
<comment type="caution">
    <text evidence="2">The sequence shown here is derived from an EMBL/GenBank/DDBJ whole genome shotgun (WGS) entry which is preliminary data.</text>
</comment>
<dbReference type="AlphaFoldDB" id="A0AAU9JLI8"/>
<feature type="region of interest" description="Disordered" evidence="1">
    <location>
        <begin position="157"/>
        <end position="176"/>
    </location>
</feature>
<reference evidence="2" key="1">
    <citation type="submission" date="2021-09" db="EMBL/GenBank/DDBJ databases">
        <authorList>
            <consortium name="AG Swart"/>
            <person name="Singh M."/>
            <person name="Singh A."/>
            <person name="Seah K."/>
            <person name="Emmerich C."/>
        </authorList>
    </citation>
    <scope>NUCLEOTIDE SEQUENCE</scope>
    <source>
        <strain evidence="2">ATCC30299</strain>
    </source>
</reference>
<feature type="compositionally biased region" description="Polar residues" evidence="1">
    <location>
        <begin position="157"/>
        <end position="172"/>
    </location>
</feature>
<evidence type="ECO:0000256" key="1">
    <source>
        <dbReference type="SAM" id="MobiDB-lite"/>
    </source>
</evidence>
<organism evidence="2 3">
    <name type="scientific">Blepharisma stoltei</name>
    <dbReference type="NCBI Taxonomy" id="1481888"/>
    <lineage>
        <taxon>Eukaryota</taxon>
        <taxon>Sar</taxon>
        <taxon>Alveolata</taxon>
        <taxon>Ciliophora</taxon>
        <taxon>Postciliodesmatophora</taxon>
        <taxon>Heterotrichea</taxon>
        <taxon>Heterotrichida</taxon>
        <taxon>Blepharismidae</taxon>
        <taxon>Blepharisma</taxon>
    </lineage>
</organism>